<dbReference type="GO" id="GO:0012505">
    <property type="term" value="C:endomembrane system"/>
    <property type="evidence" value="ECO:0007669"/>
    <property type="project" value="UniProtKB-SubCell"/>
</dbReference>
<dbReference type="PANTHER" id="PTHR12358:SF112">
    <property type="entry name" value="LD11247P-RELATED"/>
    <property type="match status" value="1"/>
</dbReference>
<evidence type="ECO:0000256" key="3">
    <source>
        <dbReference type="ARBA" id="ARBA00022741"/>
    </source>
</evidence>
<organism evidence="9 10">
    <name type="scientific">Dimorphilus gyrociliatus</name>
    <dbReference type="NCBI Taxonomy" id="2664684"/>
    <lineage>
        <taxon>Eukaryota</taxon>
        <taxon>Metazoa</taxon>
        <taxon>Spiralia</taxon>
        <taxon>Lophotrochozoa</taxon>
        <taxon>Annelida</taxon>
        <taxon>Polychaeta</taxon>
        <taxon>Polychaeta incertae sedis</taxon>
        <taxon>Dinophilidae</taxon>
        <taxon>Dimorphilus</taxon>
    </lineage>
</organism>
<reference evidence="9 10" key="1">
    <citation type="submission" date="2020-08" db="EMBL/GenBank/DDBJ databases">
        <authorList>
            <person name="Hejnol A."/>
        </authorList>
    </citation>
    <scope>NUCLEOTIDE SEQUENCE [LARGE SCALE GENOMIC DNA]</scope>
</reference>
<dbReference type="SUPFAM" id="SSF111331">
    <property type="entry name" value="NAD kinase/diacylglycerol kinase-like"/>
    <property type="match status" value="2"/>
</dbReference>
<dbReference type="GO" id="GO:0016020">
    <property type="term" value="C:membrane"/>
    <property type="evidence" value="ECO:0007669"/>
    <property type="project" value="TreeGrafter"/>
</dbReference>
<evidence type="ECO:0000313" key="9">
    <source>
        <dbReference type="EMBL" id="CAD5116839.1"/>
    </source>
</evidence>
<dbReference type="InterPro" id="IPR050187">
    <property type="entry name" value="Lipid_Phosphate_FormReg"/>
</dbReference>
<dbReference type="Pfam" id="PF00781">
    <property type="entry name" value="DAGK_cat"/>
    <property type="match status" value="1"/>
</dbReference>
<dbReference type="Pfam" id="PF19279">
    <property type="entry name" value="YegS_C"/>
    <property type="match status" value="1"/>
</dbReference>
<dbReference type="InterPro" id="IPR017438">
    <property type="entry name" value="ATP-NAD_kinase_N"/>
</dbReference>
<keyword evidence="3" id="KW-0547">Nucleotide-binding</keyword>
<keyword evidence="2" id="KW-0808">Transferase</keyword>
<keyword evidence="6" id="KW-0472">Membrane</keyword>
<dbReference type="Proteomes" id="UP000549394">
    <property type="component" value="Unassembled WGS sequence"/>
</dbReference>
<evidence type="ECO:0000256" key="4">
    <source>
        <dbReference type="ARBA" id="ARBA00022777"/>
    </source>
</evidence>
<sequence>MSSVDPILSATFQLCTQPKIDVIVTLTSTSLTCIAAPSCKSNTPKLPVIFLDDIVGCCILKSSRKDESAAYLKVVSYPKRKKFLTRKSLRRKVQHVFKAQSALSYQDNENVVHKWHLVISNLLDNVPVNSSTDLTTLKEVKKRHFLILINPFGGRGKAKQIFYEEAEPILKECNVSYDVVLTERANHAKEMMLSLDIKKYYGIITVSGDGLIHEVFNGLMKRPDWRDAVSIPFGSLPGGSSNALCCSINYTAGEDYFREVIASVSTYIIARHRKERMSLAKVDTKSNSFFSHLSVTWGLVADIDIESERLRLMGGARFSVTAVARLISDLSVHDQLCLNMTLNITKPHLSFMNLFAFDTPKQRGYGFLSVSWGIFADVDIESERFRSLGGARITIGGLVRLFNLRKYRGRLSFLPADDYSPKNGIWRTSSTSELNRGTYDRPAVPRSISVVGTKCTNLNAMARGDGVGDDLPPLTPPVDAIVSPDMQPSESSYNLIRVQNQTDGAGGSEGASKQMASSKVSTPLLPPLTEAVPKEWVTVEDDFITVIAGFLSHLDGNLMISPKAKLHNDQFNLVFIRSSQISKARLVSLFMNNMEDGSFLNDAHVESVMVKAFRLEPLCENGILTVDGERIEYGPVQAQFLPGIASVMAKTVE</sequence>
<dbReference type="Gene3D" id="3.40.50.10330">
    <property type="entry name" value="Probable inorganic polyphosphate/atp-NAD kinase, domain 1"/>
    <property type="match status" value="1"/>
</dbReference>
<dbReference type="InterPro" id="IPR016064">
    <property type="entry name" value="NAD/diacylglycerol_kinase_sf"/>
</dbReference>
<dbReference type="GO" id="GO:0008481">
    <property type="term" value="F:sphingosine kinase activity"/>
    <property type="evidence" value="ECO:0007669"/>
    <property type="project" value="UniProtKB-EC"/>
</dbReference>
<proteinExistence type="predicted"/>
<dbReference type="GO" id="GO:0046512">
    <property type="term" value="P:sphingosine biosynthetic process"/>
    <property type="evidence" value="ECO:0007669"/>
    <property type="project" value="TreeGrafter"/>
</dbReference>
<dbReference type="InterPro" id="IPR001206">
    <property type="entry name" value="Diacylglycerol_kinase_cat_dom"/>
</dbReference>
<dbReference type="AlphaFoldDB" id="A0A7I8VKM4"/>
<evidence type="ECO:0000259" key="8">
    <source>
        <dbReference type="PROSITE" id="PS50146"/>
    </source>
</evidence>
<dbReference type="PROSITE" id="PS50146">
    <property type="entry name" value="DAGK"/>
    <property type="match status" value="1"/>
</dbReference>
<dbReference type="SMART" id="SM00046">
    <property type="entry name" value="DAGKc"/>
    <property type="match status" value="1"/>
</dbReference>
<evidence type="ECO:0000256" key="7">
    <source>
        <dbReference type="ARBA" id="ARBA00044037"/>
    </source>
</evidence>
<dbReference type="EC" id="2.7.1.91" evidence="7"/>
<evidence type="ECO:0000256" key="5">
    <source>
        <dbReference type="ARBA" id="ARBA00022840"/>
    </source>
</evidence>
<dbReference type="PANTHER" id="PTHR12358">
    <property type="entry name" value="SPHINGOSINE KINASE"/>
    <property type="match status" value="1"/>
</dbReference>
<evidence type="ECO:0000313" key="10">
    <source>
        <dbReference type="Proteomes" id="UP000549394"/>
    </source>
</evidence>
<dbReference type="GO" id="GO:0005524">
    <property type="term" value="F:ATP binding"/>
    <property type="evidence" value="ECO:0007669"/>
    <property type="project" value="UniProtKB-KW"/>
</dbReference>
<protein>
    <recommendedName>
        <fullName evidence="7">sphingosine kinase</fullName>
        <ecNumber evidence="7">2.7.1.91</ecNumber>
    </recommendedName>
</protein>
<dbReference type="GO" id="GO:0005737">
    <property type="term" value="C:cytoplasm"/>
    <property type="evidence" value="ECO:0007669"/>
    <property type="project" value="TreeGrafter"/>
</dbReference>
<dbReference type="OrthoDB" id="3853857at2759"/>
<evidence type="ECO:0000256" key="2">
    <source>
        <dbReference type="ARBA" id="ARBA00022679"/>
    </source>
</evidence>
<dbReference type="FunFam" id="3.40.50.10330:FF:000005">
    <property type="entry name" value="Sphingosine kinase 2"/>
    <property type="match status" value="1"/>
</dbReference>
<comment type="caution">
    <text evidence="9">The sequence shown here is derived from an EMBL/GenBank/DDBJ whole genome shotgun (WGS) entry which is preliminary data.</text>
</comment>
<keyword evidence="5" id="KW-0067">ATP-binding</keyword>
<evidence type="ECO:0000256" key="6">
    <source>
        <dbReference type="ARBA" id="ARBA00023136"/>
    </source>
</evidence>
<accession>A0A7I8VKM4</accession>
<comment type="subcellular location">
    <subcellularLocation>
        <location evidence="1">Endomembrane system</location>
    </subcellularLocation>
</comment>
<name>A0A7I8VKM4_9ANNE</name>
<dbReference type="Gene3D" id="2.60.200.40">
    <property type="match status" value="2"/>
</dbReference>
<feature type="domain" description="DAGKc" evidence="8">
    <location>
        <begin position="140"/>
        <end position="286"/>
    </location>
</feature>
<dbReference type="InterPro" id="IPR045540">
    <property type="entry name" value="YegS/DAGK_C"/>
</dbReference>
<keyword evidence="10" id="KW-1185">Reference proteome</keyword>
<dbReference type="EMBL" id="CAJFCJ010000007">
    <property type="protein sequence ID" value="CAD5116839.1"/>
    <property type="molecule type" value="Genomic_DNA"/>
</dbReference>
<dbReference type="GO" id="GO:0042981">
    <property type="term" value="P:regulation of apoptotic process"/>
    <property type="evidence" value="ECO:0007669"/>
    <property type="project" value="UniProtKB-ARBA"/>
</dbReference>
<keyword evidence="4" id="KW-0418">Kinase</keyword>
<evidence type="ECO:0000256" key="1">
    <source>
        <dbReference type="ARBA" id="ARBA00004308"/>
    </source>
</evidence>
<gene>
    <name evidence="9" type="ORF">DGYR_LOCUS5426</name>
</gene>